<dbReference type="PROSITE" id="PS50012">
    <property type="entry name" value="RCC1_3"/>
    <property type="match status" value="1"/>
</dbReference>
<organism evidence="2 3">
    <name type="scientific">Cymbomonas tetramitiformis</name>
    <dbReference type="NCBI Taxonomy" id="36881"/>
    <lineage>
        <taxon>Eukaryota</taxon>
        <taxon>Viridiplantae</taxon>
        <taxon>Chlorophyta</taxon>
        <taxon>Pyramimonadophyceae</taxon>
        <taxon>Pyramimonadales</taxon>
        <taxon>Pyramimonadaceae</taxon>
        <taxon>Cymbomonas</taxon>
    </lineage>
</organism>
<dbReference type="EMBL" id="LGRX02000009">
    <property type="protein sequence ID" value="KAK3289912.1"/>
    <property type="molecule type" value="Genomic_DNA"/>
</dbReference>
<keyword evidence="3" id="KW-1185">Reference proteome</keyword>
<accession>A0AAE0H4S7</accession>
<dbReference type="InterPro" id="IPR009091">
    <property type="entry name" value="RCC1/BLIP-II"/>
</dbReference>
<dbReference type="SUPFAM" id="SSF50985">
    <property type="entry name" value="RCC1/BLIP-II"/>
    <property type="match status" value="1"/>
</dbReference>
<evidence type="ECO:0000256" key="1">
    <source>
        <dbReference type="PROSITE-ProRule" id="PRU00235"/>
    </source>
</evidence>
<evidence type="ECO:0000313" key="3">
    <source>
        <dbReference type="Proteomes" id="UP001190700"/>
    </source>
</evidence>
<proteinExistence type="predicted"/>
<reference evidence="2 3" key="1">
    <citation type="journal article" date="2015" name="Genome Biol. Evol.">
        <title>Comparative Genomics of a Bacterivorous Green Alga Reveals Evolutionary Causalities and Consequences of Phago-Mixotrophic Mode of Nutrition.</title>
        <authorList>
            <person name="Burns J.A."/>
            <person name="Paasch A."/>
            <person name="Narechania A."/>
            <person name="Kim E."/>
        </authorList>
    </citation>
    <scope>NUCLEOTIDE SEQUENCE [LARGE SCALE GENOMIC DNA]</scope>
    <source>
        <strain evidence="2 3">PLY_AMNH</strain>
    </source>
</reference>
<evidence type="ECO:0000313" key="2">
    <source>
        <dbReference type="EMBL" id="KAK3289912.1"/>
    </source>
</evidence>
<feature type="repeat" description="RCC1" evidence="1">
    <location>
        <begin position="162"/>
        <end position="218"/>
    </location>
</feature>
<comment type="caution">
    <text evidence="2">The sequence shown here is derived from an EMBL/GenBank/DDBJ whole genome shotgun (WGS) entry which is preliminary data.</text>
</comment>
<dbReference type="Proteomes" id="UP001190700">
    <property type="component" value="Unassembled WGS sequence"/>
</dbReference>
<protein>
    <submittedName>
        <fullName evidence="2">Uncharacterized protein</fullName>
    </submittedName>
</protein>
<dbReference type="InterPro" id="IPR000408">
    <property type="entry name" value="Reg_chr_condens"/>
</dbReference>
<dbReference type="Gene3D" id="2.130.10.30">
    <property type="entry name" value="Regulator of chromosome condensation 1/beta-lactamase-inhibitor protein II"/>
    <property type="match status" value="1"/>
</dbReference>
<name>A0AAE0H4S7_9CHLO</name>
<gene>
    <name evidence="2" type="ORF">CYMTET_2626</name>
</gene>
<dbReference type="AlphaFoldDB" id="A0AAE0H4S7"/>
<sequence>MDDPLADGGLPHIEASYDMEVGTNSAILTKLVKIQHEGLVVLEDATKLRREEHVTNSLVLCGDVPMKNDFTSGTEVQHPNWPLQDKSSGTIGLDRRSVLDASHLSFAPGGRGIAHDSSQRRAYQHIDRQFPTGYPAGYYCTAGPCTLASGRAHTCVVLQDTLSVRCFGQGEAGQLGYESSESHGGAVGSMPPPGDVQVGAEVFQVAAGGDVSCVVTTRGGIRCWGARGDGSLGNPRLAGNLGDAAGDMPPADIELGDAAVQAPRSPSLPHGMSKRLRAFDPHLAPLGGVGGHGPCLRAFKQQGRYLLGQ</sequence>